<comment type="subcellular location">
    <subcellularLocation>
        <location evidence="1">Nucleus</location>
    </subcellularLocation>
</comment>
<proteinExistence type="predicted"/>
<keyword evidence="3" id="KW-0805">Transcription regulation</keyword>
<dbReference type="AlphaFoldDB" id="A0A0M0LPK5"/>
<sequence>MSAARGGSAAAGRAGSRRGAVPTAVAPDAAAAADALDAEDEAMDDAAAATAPWKAELDSILYGTHPALIEALEPHEQKKKEKMAYLNFIRKREIANVDALYECEKKQAEDETRAQLEFFKSRLIDSIEEKRKKVKTLGGDGPSAGSSTPTDGKGRKQALEPTGCLPTSFARLKPEEIKADLEELNTNVDHYSVRNAASGATEAANSANATDAYFDKQRQMLHCNGLALERGMPVIVLQQGQRVDNTWVVHAMNAVEVTLRDSDSTKLKVTLAQLRTGRYAFRPAQQGMRPGRASSPPSWPATTPFV</sequence>
<evidence type="ECO:0000313" key="7">
    <source>
        <dbReference type="EMBL" id="KOO52949.1"/>
    </source>
</evidence>
<feature type="region of interest" description="Disordered" evidence="6">
    <location>
        <begin position="1"/>
        <end position="24"/>
    </location>
</feature>
<gene>
    <name evidence="7" type="ORF">Ctob_007232</name>
</gene>
<evidence type="ECO:0000256" key="2">
    <source>
        <dbReference type="ARBA" id="ARBA00022491"/>
    </source>
</evidence>
<dbReference type="Proteomes" id="UP000037460">
    <property type="component" value="Unassembled WGS sequence"/>
</dbReference>
<dbReference type="OrthoDB" id="10565748at2759"/>
<evidence type="ECO:0000256" key="1">
    <source>
        <dbReference type="ARBA" id="ARBA00004123"/>
    </source>
</evidence>
<dbReference type="GO" id="GO:0005654">
    <property type="term" value="C:nucleoplasm"/>
    <property type="evidence" value="ECO:0007669"/>
    <property type="project" value="UniProtKB-ARBA"/>
</dbReference>
<dbReference type="GO" id="GO:0010468">
    <property type="term" value="P:regulation of gene expression"/>
    <property type="evidence" value="ECO:0007669"/>
    <property type="project" value="UniProtKB-ARBA"/>
</dbReference>
<feature type="region of interest" description="Disordered" evidence="6">
    <location>
        <begin position="285"/>
        <end position="306"/>
    </location>
</feature>
<feature type="region of interest" description="Disordered" evidence="6">
    <location>
        <begin position="133"/>
        <end position="165"/>
    </location>
</feature>
<keyword evidence="8" id="KW-1185">Reference proteome</keyword>
<keyword evidence="5" id="KW-0539">Nucleus</keyword>
<evidence type="ECO:0000256" key="4">
    <source>
        <dbReference type="ARBA" id="ARBA00023163"/>
    </source>
</evidence>
<name>A0A0M0LPK5_9EUKA</name>
<keyword evidence="4" id="KW-0804">Transcription</keyword>
<dbReference type="EMBL" id="JWZX01000447">
    <property type="protein sequence ID" value="KOO52949.1"/>
    <property type="molecule type" value="Genomic_DNA"/>
</dbReference>
<evidence type="ECO:0000313" key="8">
    <source>
        <dbReference type="Proteomes" id="UP000037460"/>
    </source>
</evidence>
<dbReference type="SMART" id="SM01401">
    <property type="entry name" value="Sds3"/>
    <property type="match status" value="1"/>
</dbReference>
<reference evidence="8" key="1">
    <citation type="journal article" date="2015" name="PLoS Genet.">
        <title>Genome Sequence and Transcriptome Analyses of Chrysochromulina tobin: Metabolic Tools for Enhanced Algal Fitness in the Prominent Order Prymnesiales (Haptophyceae).</title>
        <authorList>
            <person name="Hovde B.T."/>
            <person name="Deodato C.R."/>
            <person name="Hunsperger H.M."/>
            <person name="Ryken S.A."/>
            <person name="Yost W."/>
            <person name="Jha R.K."/>
            <person name="Patterson J."/>
            <person name="Monnat R.J. Jr."/>
            <person name="Barlow S.B."/>
            <person name="Starkenburg S.R."/>
            <person name="Cattolico R.A."/>
        </authorList>
    </citation>
    <scope>NUCLEOTIDE SEQUENCE</scope>
    <source>
        <strain evidence="8">CCMP291</strain>
    </source>
</reference>
<keyword evidence="2" id="KW-0678">Repressor</keyword>
<feature type="compositionally biased region" description="Low complexity" evidence="6">
    <location>
        <begin position="293"/>
        <end position="306"/>
    </location>
</feature>
<organism evidence="7 8">
    <name type="scientific">Chrysochromulina tobinii</name>
    <dbReference type="NCBI Taxonomy" id="1460289"/>
    <lineage>
        <taxon>Eukaryota</taxon>
        <taxon>Haptista</taxon>
        <taxon>Haptophyta</taxon>
        <taxon>Prymnesiophyceae</taxon>
        <taxon>Prymnesiales</taxon>
        <taxon>Chrysochromulinaceae</taxon>
        <taxon>Chrysochromulina</taxon>
    </lineage>
</organism>
<evidence type="ECO:0000256" key="3">
    <source>
        <dbReference type="ARBA" id="ARBA00023015"/>
    </source>
</evidence>
<comment type="caution">
    <text evidence="7">The sequence shown here is derived from an EMBL/GenBank/DDBJ whole genome shotgun (WGS) entry which is preliminary data.</text>
</comment>
<evidence type="ECO:0000256" key="5">
    <source>
        <dbReference type="ARBA" id="ARBA00023242"/>
    </source>
</evidence>
<protein>
    <submittedName>
        <fullName evidence="7">Uncharacterized protein</fullName>
    </submittedName>
</protein>
<evidence type="ECO:0000256" key="6">
    <source>
        <dbReference type="SAM" id="MobiDB-lite"/>
    </source>
</evidence>
<accession>A0A0M0LPK5</accession>
<dbReference type="InterPro" id="IPR013907">
    <property type="entry name" value="Sds3"/>
</dbReference>